<comment type="caution">
    <text evidence="2">The sequence shown here is derived from an EMBL/GenBank/DDBJ whole genome shotgun (WGS) entry which is preliminary data.</text>
</comment>
<protein>
    <submittedName>
        <fullName evidence="2">Ribosomal L1 domain-containing protein</fullName>
    </submittedName>
</protein>
<proteinExistence type="predicted"/>
<feature type="compositionally biased region" description="Gly residues" evidence="1">
    <location>
        <begin position="436"/>
        <end position="446"/>
    </location>
</feature>
<feature type="region of interest" description="Disordered" evidence="1">
    <location>
        <begin position="393"/>
        <end position="452"/>
    </location>
</feature>
<dbReference type="InterPro" id="IPR028364">
    <property type="entry name" value="Ribosomal_uL1/biogenesis"/>
</dbReference>
<evidence type="ECO:0000256" key="1">
    <source>
        <dbReference type="SAM" id="MobiDB-lite"/>
    </source>
</evidence>
<evidence type="ECO:0000313" key="3">
    <source>
        <dbReference type="Proteomes" id="UP001151699"/>
    </source>
</evidence>
<feature type="compositionally biased region" description="Low complexity" evidence="1">
    <location>
        <begin position="398"/>
        <end position="435"/>
    </location>
</feature>
<organism evidence="2 3">
    <name type="scientific">Pseudolycoriella hygida</name>
    <dbReference type="NCBI Taxonomy" id="35572"/>
    <lineage>
        <taxon>Eukaryota</taxon>
        <taxon>Metazoa</taxon>
        <taxon>Ecdysozoa</taxon>
        <taxon>Arthropoda</taxon>
        <taxon>Hexapoda</taxon>
        <taxon>Insecta</taxon>
        <taxon>Pterygota</taxon>
        <taxon>Neoptera</taxon>
        <taxon>Endopterygota</taxon>
        <taxon>Diptera</taxon>
        <taxon>Nematocera</taxon>
        <taxon>Sciaroidea</taxon>
        <taxon>Sciaridae</taxon>
        <taxon>Pseudolycoriella</taxon>
    </lineage>
</organism>
<accession>A0A9Q0N4P5</accession>
<dbReference type="InterPro" id="IPR016095">
    <property type="entry name" value="Ribosomal_uL1_3-a/b-sand"/>
</dbReference>
<feature type="region of interest" description="Disordered" evidence="1">
    <location>
        <begin position="557"/>
        <end position="580"/>
    </location>
</feature>
<keyword evidence="3" id="KW-1185">Reference proteome</keyword>
<dbReference type="OrthoDB" id="10251727at2759"/>
<dbReference type="Pfam" id="PF00687">
    <property type="entry name" value="Ribosomal_L1"/>
    <property type="match status" value="1"/>
</dbReference>
<reference evidence="2" key="1">
    <citation type="submission" date="2022-07" db="EMBL/GenBank/DDBJ databases">
        <authorList>
            <person name="Trinca V."/>
            <person name="Uliana J.V.C."/>
            <person name="Torres T.T."/>
            <person name="Ward R.J."/>
            <person name="Monesi N."/>
        </authorList>
    </citation>
    <scope>NUCLEOTIDE SEQUENCE</scope>
    <source>
        <strain evidence="2">HSMRA1968</strain>
        <tissue evidence="2">Whole embryos</tissue>
    </source>
</reference>
<evidence type="ECO:0000313" key="2">
    <source>
        <dbReference type="EMBL" id="KAJ6643507.1"/>
    </source>
</evidence>
<feature type="compositionally biased region" description="Low complexity" evidence="1">
    <location>
        <begin position="570"/>
        <end position="580"/>
    </location>
</feature>
<dbReference type="Gene3D" id="3.30.190.20">
    <property type="match status" value="1"/>
</dbReference>
<dbReference type="Gene3D" id="3.40.50.790">
    <property type="match status" value="1"/>
</dbReference>
<feature type="region of interest" description="Disordered" evidence="1">
    <location>
        <begin position="1"/>
        <end position="35"/>
    </location>
</feature>
<feature type="region of interest" description="Disordered" evidence="1">
    <location>
        <begin position="343"/>
        <end position="373"/>
    </location>
</feature>
<feature type="compositionally biased region" description="Polar residues" evidence="1">
    <location>
        <begin position="12"/>
        <end position="21"/>
    </location>
</feature>
<dbReference type="Proteomes" id="UP001151699">
    <property type="component" value="Chromosome B"/>
</dbReference>
<dbReference type="EMBL" id="WJQU01000002">
    <property type="protein sequence ID" value="KAJ6643507.1"/>
    <property type="molecule type" value="Genomic_DNA"/>
</dbReference>
<dbReference type="InterPro" id="IPR023674">
    <property type="entry name" value="Ribosomal_uL1-like"/>
</dbReference>
<name>A0A9Q0N4P5_9DIPT</name>
<dbReference type="SUPFAM" id="SSF56808">
    <property type="entry name" value="Ribosomal protein L1"/>
    <property type="match status" value="1"/>
</dbReference>
<feature type="compositionally biased region" description="Basic and acidic residues" evidence="1">
    <location>
        <begin position="354"/>
        <end position="364"/>
    </location>
</feature>
<dbReference type="AlphaFoldDB" id="A0A9Q0N4P5"/>
<gene>
    <name evidence="2" type="ORF">Bhyg_08469</name>
</gene>
<sequence length="580" mass="63290">MGKVNVTEAAKQKNNAQTASSKKPRANRGAARNTAASRLAFSQRWLEDNDKERKPFADELFNTVFSKESIQKLVNVVKNATETEVNESRRLLPDDYIYSLQITSQRTPHVPVHLSRILLPHSIENADGDVCLFVRDLKRGRKMDFEPTIKHYEQLLRSKKVTQPITIIPVNQLYNEYSSFELRRKLTYLYDKFLVDKAVATHVNGFLGNKIMMKGRSAIPIDLESENLPDEIDTNLRKVFYKHINNGIVQMVQVGRHSMSDEQIAENIIELLKQLGALHPGGSNNIFKLHLKPNVNISVAVPVYTNTESADKLRPANVPKTIAPDADGVTKLRIQGKSLVGDNIVATDDEMEGNDPKPSGKTEAAKPAGNTAKVDDAQIQNLILASLKKIVSSDSTPKKAAGASTGGTANKTIARRPVTARTPARNANNSNRQQSMGGGSGRGGMGSLNRGNGNNMLSDFGLNFGNDMGNNMRNNMDDNMGFGGNLRGNSNFDSMMNRGMSDFNSDFGGVGMRRSNMMGMGGNFNSMGSGNFDANNRGGNSGMGMSGSNFNRGNMWGNSNNSNGGGGGFNNSWNGNSNRF</sequence>